<dbReference type="Pfam" id="PF14543">
    <property type="entry name" value="TAXi_N"/>
    <property type="match status" value="1"/>
</dbReference>
<sequence length="446" mass="49002">MSSSLSTYFFIFYILSFLLVVLPPVVTCIASSEGRLIVKLVHIDSPASPYRRKYDSPEHRDKIWTQLAASRLLQIYHHQVAKKEATDDPPINPYSPRLSLDPSGVFLVSLGVGTPVKPQLLAMDTGSSVTWVTCVASPFQAGDYSYLKSTTFMRVTCADPDCVPYGAYCAYPADECPFTLKYMSSGLINGIFVKDTLTFSENLKVPNMMFGCGFPADAPIREDFTGTGVTGLSNHPVYSMATQFGSVFSYCIGNMHDPSYGFNTLILNEGLLLGNSTPILNIISKNYVNLKSITVRGEVLDINPIIFDRDISHGGTIMDSSSAKILLADDAYNALREKLKQIMAPASAEAMCFYNLQPTQVPEVQFIFEQGAKLSLGMEALFSPGQSTPNVQCFNGVKPTSVTLEELLVRNLTLIGINAQQFHNIGYDYTTGKMYISKTDCDDLPL</sequence>
<dbReference type="Gene3D" id="2.40.70.10">
    <property type="entry name" value="Acid Proteases"/>
    <property type="match status" value="2"/>
</dbReference>
<dbReference type="GO" id="GO:0008233">
    <property type="term" value="F:peptidase activity"/>
    <property type="evidence" value="ECO:0007669"/>
    <property type="project" value="UniProtKB-KW"/>
</dbReference>
<keyword evidence="3" id="KW-0378">Hydrolase</keyword>
<dbReference type="GO" id="GO:0006508">
    <property type="term" value="P:proteolysis"/>
    <property type="evidence" value="ECO:0007669"/>
    <property type="project" value="UniProtKB-KW"/>
</dbReference>
<organism evidence="6 7">
    <name type="scientific">Kalanchoe fedtschenkoi</name>
    <name type="common">Lavender scallops</name>
    <name type="synonym">South American air plant</name>
    <dbReference type="NCBI Taxonomy" id="63787"/>
    <lineage>
        <taxon>Eukaryota</taxon>
        <taxon>Viridiplantae</taxon>
        <taxon>Streptophyta</taxon>
        <taxon>Embryophyta</taxon>
        <taxon>Tracheophyta</taxon>
        <taxon>Spermatophyta</taxon>
        <taxon>Magnoliopsida</taxon>
        <taxon>eudicotyledons</taxon>
        <taxon>Gunneridae</taxon>
        <taxon>Pentapetalae</taxon>
        <taxon>Saxifragales</taxon>
        <taxon>Crassulaceae</taxon>
        <taxon>Kalanchoe</taxon>
    </lineage>
</organism>
<evidence type="ECO:0000313" key="6">
    <source>
        <dbReference type="EnsemblPlants" id="Kaladp0808s0047.1.v1.1.CDS.1"/>
    </source>
</evidence>
<dbReference type="InterPro" id="IPR051708">
    <property type="entry name" value="Plant_Aspart_Prot_A1"/>
</dbReference>
<dbReference type="SUPFAM" id="SSF50630">
    <property type="entry name" value="Acid proteases"/>
    <property type="match status" value="1"/>
</dbReference>
<evidence type="ECO:0000256" key="1">
    <source>
        <dbReference type="ARBA" id="ARBA00007447"/>
    </source>
</evidence>
<keyword evidence="4" id="KW-0472">Membrane</keyword>
<evidence type="ECO:0000259" key="5">
    <source>
        <dbReference type="PROSITE" id="PS51767"/>
    </source>
</evidence>
<evidence type="ECO:0000313" key="7">
    <source>
        <dbReference type="Proteomes" id="UP000594263"/>
    </source>
</evidence>
<dbReference type="PANTHER" id="PTHR47967">
    <property type="entry name" value="OS07G0603500 PROTEIN-RELATED"/>
    <property type="match status" value="1"/>
</dbReference>
<comment type="similarity">
    <text evidence="1">Belongs to the peptidase A1 family.</text>
</comment>
<dbReference type="InterPro" id="IPR032861">
    <property type="entry name" value="TAXi_N"/>
</dbReference>
<dbReference type="InterPro" id="IPR033121">
    <property type="entry name" value="PEPTIDASE_A1"/>
</dbReference>
<dbReference type="EnsemblPlants" id="Kaladp0808s0047.1.v1.1">
    <property type="protein sequence ID" value="Kaladp0808s0047.1.v1.1.CDS.1"/>
    <property type="gene ID" value="Kaladp0808s0047.v1.1"/>
</dbReference>
<keyword evidence="4" id="KW-1133">Transmembrane helix</keyword>
<keyword evidence="7" id="KW-1185">Reference proteome</keyword>
<proteinExistence type="inferred from homology"/>
<dbReference type="AlphaFoldDB" id="A0A7N0VGA7"/>
<keyword evidence="2" id="KW-0645">Protease</keyword>
<dbReference type="Pfam" id="PF14541">
    <property type="entry name" value="TAXi_C"/>
    <property type="match status" value="1"/>
</dbReference>
<dbReference type="PROSITE" id="PS51767">
    <property type="entry name" value="PEPTIDASE_A1"/>
    <property type="match status" value="1"/>
</dbReference>
<dbReference type="Gramene" id="Kaladp0808s0047.1.v1.1">
    <property type="protein sequence ID" value="Kaladp0808s0047.1.v1.1.CDS.1"/>
    <property type="gene ID" value="Kaladp0808s0047.v1.1"/>
</dbReference>
<evidence type="ECO:0000256" key="2">
    <source>
        <dbReference type="ARBA" id="ARBA00022670"/>
    </source>
</evidence>
<dbReference type="InterPro" id="IPR021109">
    <property type="entry name" value="Peptidase_aspartic_dom_sf"/>
</dbReference>
<dbReference type="InterPro" id="IPR032799">
    <property type="entry name" value="TAXi_C"/>
</dbReference>
<reference evidence="6" key="1">
    <citation type="submission" date="2021-01" db="UniProtKB">
        <authorList>
            <consortium name="EnsemblPlants"/>
        </authorList>
    </citation>
    <scope>IDENTIFICATION</scope>
</reference>
<dbReference type="PANTHER" id="PTHR47967:SF14">
    <property type="entry name" value="EUKARYOTIC ASPARTYL PROTEASE FAMILY PROTEIN"/>
    <property type="match status" value="1"/>
</dbReference>
<accession>A0A7N0VGA7</accession>
<feature type="transmembrane region" description="Helical" evidence="4">
    <location>
        <begin position="7"/>
        <end position="26"/>
    </location>
</feature>
<name>A0A7N0VGA7_KALFE</name>
<protein>
    <recommendedName>
        <fullName evidence="5">Peptidase A1 domain-containing protein</fullName>
    </recommendedName>
</protein>
<feature type="domain" description="Peptidase A1" evidence="5">
    <location>
        <begin position="106"/>
        <end position="437"/>
    </location>
</feature>
<dbReference type="GO" id="GO:0005576">
    <property type="term" value="C:extracellular region"/>
    <property type="evidence" value="ECO:0007669"/>
    <property type="project" value="TreeGrafter"/>
</dbReference>
<keyword evidence="4" id="KW-0812">Transmembrane</keyword>
<evidence type="ECO:0000256" key="3">
    <source>
        <dbReference type="ARBA" id="ARBA00022801"/>
    </source>
</evidence>
<dbReference type="Proteomes" id="UP000594263">
    <property type="component" value="Unplaced"/>
</dbReference>
<evidence type="ECO:0000256" key="4">
    <source>
        <dbReference type="SAM" id="Phobius"/>
    </source>
</evidence>